<feature type="compositionally biased region" description="Basic residues" evidence="1">
    <location>
        <begin position="104"/>
        <end position="117"/>
    </location>
</feature>
<dbReference type="EMBL" id="CAXLJM020000043">
    <property type="protein sequence ID" value="CAL8110012.1"/>
    <property type="molecule type" value="Genomic_DNA"/>
</dbReference>
<evidence type="ECO:0000313" key="2">
    <source>
        <dbReference type="EMBL" id="CAL8110012.1"/>
    </source>
</evidence>
<reference evidence="2 3" key="1">
    <citation type="submission" date="2024-08" db="EMBL/GenBank/DDBJ databases">
        <authorList>
            <person name="Cucini C."/>
            <person name="Frati F."/>
        </authorList>
    </citation>
    <scope>NUCLEOTIDE SEQUENCE [LARGE SCALE GENOMIC DNA]</scope>
</reference>
<proteinExistence type="predicted"/>
<comment type="caution">
    <text evidence="2">The sequence shown here is derived from an EMBL/GenBank/DDBJ whole genome shotgun (WGS) entry which is preliminary data.</text>
</comment>
<accession>A0ABP1QWL4</accession>
<feature type="compositionally biased region" description="Basic and acidic residues" evidence="1">
    <location>
        <begin position="125"/>
        <end position="147"/>
    </location>
</feature>
<name>A0ABP1QWL4_9HEXA</name>
<feature type="region of interest" description="Disordered" evidence="1">
    <location>
        <begin position="728"/>
        <end position="820"/>
    </location>
</feature>
<feature type="region of interest" description="Disordered" evidence="1">
    <location>
        <begin position="588"/>
        <end position="615"/>
    </location>
</feature>
<feature type="compositionally biased region" description="Polar residues" evidence="1">
    <location>
        <begin position="555"/>
        <end position="572"/>
    </location>
</feature>
<feature type="compositionally biased region" description="Basic and acidic residues" evidence="1">
    <location>
        <begin position="9"/>
        <end position="21"/>
    </location>
</feature>
<feature type="compositionally biased region" description="Polar residues" evidence="1">
    <location>
        <begin position="592"/>
        <end position="615"/>
    </location>
</feature>
<evidence type="ECO:0000313" key="3">
    <source>
        <dbReference type="Proteomes" id="UP001642540"/>
    </source>
</evidence>
<evidence type="ECO:0000256" key="1">
    <source>
        <dbReference type="SAM" id="MobiDB-lite"/>
    </source>
</evidence>
<feature type="compositionally biased region" description="Low complexity" evidence="1">
    <location>
        <begin position="442"/>
        <end position="477"/>
    </location>
</feature>
<protein>
    <submittedName>
        <fullName evidence="2">Uncharacterized protein</fullName>
    </submittedName>
</protein>
<feature type="compositionally biased region" description="Basic residues" evidence="1">
    <location>
        <begin position="55"/>
        <end position="72"/>
    </location>
</feature>
<organism evidence="2 3">
    <name type="scientific">Orchesella dallaii</name>
    <dbReference type="NCBI Taxonomy" id="48710"/>
    <lineage>
        <taxon>Eukaryota</taxon>
        <taxon>Metazoa</taxon>
        <taxon>Ecdysozoa</taxon>
        <taxon>Arthropoda</taxon>
        <taxon>Hexapoda</taxon>
        <taxon>Collembola</taxon>
        <taxon>Entomobryomorpha</taxon>
        <taxon>Entomobryoidea</taxon>
        <taxon>Orchesellidae</taxon>
        <taxon>Orchesellinae</taxon>
        <taxon>Orchesella</taxon>
    </lineage>
</organism>
<keyword evidence="3" id="KW-1185">Reference proteome</keyword>
<feature type="region of interest" description="Disordered" evidence="1">
    <location>
        <begin position="941"/>
        <end position="962"/>
    </location>
</feature>
<feature type="region of interest" description="Disordered" evidence="1">
    <location>
        <begin position="345"/>
        <end position="408"/>
    </location>
</feature>
<feature type="region of interest" description="Disordered" evidence="1">
    <location>
        <begin position="1"/>
        <end position="147"/>
    </location>
</feature>
<feature type="compositionally biased region" description="Basic residues" evidence="1">
    <location>
        <begin position="31"/>
        <end position="48"/>
    </location>
</feature>
<feature type="compositionally biased region" description="Low complexity" evidence="1">
    <location>
        <begin position="345"/>
        <end position="356"/>
    </location>
</feature>
<feature type="compositionally biased region" description="Polar residues" evidence="1">
    <location>
        <begin position="752"/>
        <end position="762"/>
    </location>
</feature>
<feature type="compositionally biased region" description="Basic and acidic residues" evidence="1">
    <location>
        <begin position="88"/>
        <end position="103"/>
    </location>
</feature>
<sequence>MGTMGPTTEKGRSMSQDESRFKMGPPMGKRFYGRKPRRKRPHQVHYHHHLDGPPFKHRGRGRPPPPRYRHRPHNDYHSAPPKHKGWKGWKDEHDDSHEDDDHHHHPPPKKEKHRKRPWFFPGKGSDSDEKDHQPRPHPPKHDDHSPEAYYYKESKGYEGYKYKGSHKGKGKDDKAKKSFKFHKIFDYDHGWDAEKGGSSYKGKEADDDKIQIPKIIINHHHNLPPTGTPGFIPGAFPGPVVGYHPPLHYHERYHATGFPGGLKRDYKSMEMVDPYVVHNHIPPPHPRPMPGFVPNFVGHAASQPVIAASPLGSNSVMNHFAHNMPNHFMQGKPPMPHMDDVSFGPPNHPNHFPNPNGGMGDHFPKPNPPPGQDPSEFGAPNHFPQGMNPQIQGGGFEGGFNNNNNNNFHNPNIIPANMIENFEVSQNFPQEMHNNFGGNGNENGNNPFSNPSDGQEMQNQFGGNGNENGNNPFSNPSDGQEIQNGFGADEDNFPQPNPPNNPNENFEMMSNGQGAPDSASFPSTDDPSNSNEFNIPFTPVPAKGETPPPTRGPSPATSFFQQNSPGPNQDLPTRSFEFDMIKTLSQGFEIPSQKSGGRNGNFSFPLQSPRHSTSFFDMGVPDREQYKMKQNQQKRNKPSHYSKPMNQNSNERPMNRFKPFPNIKVESDELNNYSTLPGSIRNYRPDPSHAKLPRLTYDAFESGSKMQKMRSALHPKSLMKAIFNRFPRGRNMDKKGGRKGGGNSNFNDDNDQSFLNMNSAHTKFTPYDAVAKSKDDMNSQRKRRKSNKIPMSIQDIIDSDSTKKEVVSLPEGDTNNGDYNIDDYGIQQEIEEQQRRSPLLKRMGEIIIGTPINANKTAVSAERRSISSNELQTETPFENDADVDELGIKSISIPLEAQIQMQGRDYEVAQEEVVAEPKKKVVKKKKKKRLNISLNSASLISSSAAASRTRHLPQKTSNVERK</sequence>
<feature type="compositionally biased region" description="Polar residues" evidence="1">
    <location>
        <begin position="520"/>
        <end position="533"/>
    </location>
</feature>
<gene>
    <name evidence="2" type="ORF">ODALV1_LOCUS13898</name>
</gene>
<feature type="region of interest" description="Disordered" evidence="1">
    <location>
        <begin position="429"/>
        <end position="573"/>
    </location>
</feature>
<feature type="region of interest" description="Disordered" evidence="1">
    <location>
        <begin position="627"/>
        <end position="656"/>
    </location>
</feature>
<dbReference type="Proteomes" id="UP001642540">
    <property type="component" value="Unassembled WGS sequence"/>
</dbReference>
<feature type="compositionally biased region" description="Low complexity" evidence="1">
    <location>
        <begin position="399"/>
        <end position="408"/>
    </location>
</feature>